<dbReference type="PANTHER" id="PTHR12289:SF41">
    <property type="entry name" value="FAILED AXON CONNECTIONS-RELATED"/>
    <property type="match status" value="1"/>
</dbReference>
<feature type="domain" description="Thioredoxin-like fold" evidence="2">
    <location>
        <begin position="83"/>
        <end position="183"/>
    </location>
</feature>
<reference evidence="3 4" key="1">
    <citation type="journal article" date="2024" name="Nat. Commun.">
        <title>Phylogenomics reveals the evolutionary origins of lichenization in chlorophyte algae.</title>
        <authorList>
            <person name="Puginier C."/>
            <person name="Libourel C."/>
            <person name="Otte J."/>
            <person name="Skaloud P."/>
            <person name="Haon M."/>
            <person name="Grisel S."/>
            <person name="Petersen M."/>
            <person name="Berrin J.G."/>
            <person name="Delaux P.M."/>
            <person name="Dal Grande F."/>
            <person name="Keller J."/>
        </authorList>
    </citation>
    <scope>NUCLEOTIDE SEQUENCE [LARGE SCALE GENOMIC DNA]</scope>
    <source>
        <strain evidence="3 4">SAG 2036</strain>
    </source>
</reference>
<dbReference type="AlphaFoldDB" id="A0AAW1PN38"/>
<feature type="transmembrane region" description="Helical" evidence="1">
    <location>
        <begin position="20"/>
        <end position="44"/>
    </location>
</feature>
<sequence length="219" mass="24413">MLSRPADRLQGWWTCNRTSLTAAYLTGSGLTCIVVAILAIYLLLRRTFTIVHSSVPDTPASGNPEDEIHLYGFLDVKLPSVSPFTRKVEAFLQFAGLPYHKHVGLPSDSPKGKIPFMKHGRNTVPDSAFIIRYLQNTYGPSSTDCLALRPKDAQQAALVQAYTALVESNITNALVYYRWVHDEGGDRVHNLLKPAPPAMRPVIAQMLRARNSRNLWDKV</sequence>
<dbReference type="Proteomes" id="UP001465755">
    <property type="component" value="Unassembled WGS sequence"/>
</dbReference>
<keyword evidence="4" id="KW-1185">Reference proteome</keyword>
<evidence type="ECO:0000259" key="2">
    <source>
        <dbReference type="Pfam" id="PF17172"/>
    </source>
</evidence>
<dbReference type="Gene3D" id="3.40.30.10">
    <property type="entry name" value="Glutaredoxin"/>
    <property type="match status" value="1"/>
</dbReference>
<dbReference type="InterPro" id="IPR036249">
    <property type="entry name" value="Thioredoxin-like_sf"/>
</dbReference>
<dbReference type="SUPFAM" id="SSF52833">
    <property type="entry name" value="Thioredoxin-like"/>
    <property type="match status" value="1"/>
</dbReference>
<evidence type="ECO:0000313" key="4">
    <source>
        <dbReference type="Proteomes" id="UP001465755"/>
    </source>
</evidence>
<dbReference type="GO" id="GO:0005737">
    <property type="term" value="C:cytoplasm"/>
    <property type="evidence" value="ECO:0007669"/>
    <property type="project" value="TreeGrafter"/>
</dbReference>
<keyword evidence="1" id="KW-1133">Transmembrane helix</keyword>
<dbReference type="EMBL" id="JALJOQ010000020">
    <property type="protein sequence ID" value="KAK9809412.1"/>
    <property type="molecule type" value="Genomic_DNA"/>
</dbReference>
<keyword evidence="1" id="KW-0472">Membrane</keyword>
<protein>
    <recommendedName>
        <fullName evidence="2">Thioredoxin-like fold domain-containing protein</fullName>
    </recommendedName>
</protein>
<proteinExistence type="predicted"/>
<evidence type="ECO:0000313" key="3">
    <source>
        <dbReference type="EMBL" id="KAK9809412.1"/>
    </source>
</evidence>
<organism evidence="3 4">
    <name type="scientific">Symbiochloris irregularis</name>
    <dbReference type="NCBI Taxonomy" id="706552"/>
    <lineage>
        <taxon>Eukaryota</taxon>
        <taxon>Viridiplantae</taxon>
        <taxon>Chlorophyta</taxon>
        <taxon>core chlorophytes</taxon>
        <taxon>Trebouxiophyceae</taxon>
        <taxon>Trebouxiales</taxon>
        <taxon>Trebouxiaceae</taxon>
        <taxon>Symbiochloris</taxon>
    </lineage>
</organism>
<dbReference type="InterPro" id="IPR050931">
    <property type="entry name" value="Mito_Protein_Transport_Metaxin"/>
</dbReference>
<dbReference type="Gene3D" id="1.20.1050.10">
    <property type="match status" value="1"/>
</dbReference>
<gene>
    <name evidence="3" type="ORF">WJX73_003358</name>
</gene>
<dbReference type="InterPro" id="IPR012336">
    <property type="entry name" value="Thioredoxin-like_fold"/>
</dbReference>
<comment type="caution">
    <text evidence="3">The sequence shown here is derived from an EMBL/GenBank/DDBJ whole genome shotgun (WGS) entry which is preliminary data.</text>
</comment>
<evidence type="ECO:0000256" key="1">
    <source>
        <dbReference type="SAM" id="Phobius"/>
    </source>
</evidence>
<name>A0AAW1PN38_9CHLO</name>
<dbReference type="PANTHER" id="PTHR12289">
    <property type="entry name" value="METAXIN RELATED"/>
    <property type="match status" value="1"/>
</dbReference>
<keyword evidence="1" id="KW-0812">Transmembrane</keyword>
<dbReference type="Pfam" id="PF17172">
    <property type="entry name" value="GST_N_4"/>
    <property type="match status" value="1"/>
</dbReference>
<accession>A0AAW1PN38</accession>